<reference evidence="1 2" key="1">
    <citation type="submission" date="2020-04" db="EMBL/GenBank/DDBJ databases">
        <title>MicrobeNet Type strains.</title>
        <authorList>
            <person name="Nicholson A.C."/>
        </authorList>
    </citation>
    <scope>NUCLEOTIDE SEQUENCE [LARGE SCALE GENOMIC DNA]</scope>
    <source>
        <strain evidence="1 2">DSM 44113</strain>
    </source>
</reference>
<protein>
    <submittedName>
        <fullName evidence="1">Uncharacterized protein</fullName>
    </submittedName>
</protein>
<dbReference type="EMBL" id="JAAXOQ010000033">
    <property type="protein sequence ID" value="NKY20456.1"/>
    <property type="molecule type" value="Genomic_DNA"/>
</dbReference>
<proteinExistence type="predicted"/>
<dbReference type="AlphaFoldDB" id="A0A846X7L2"/>
<sequence length="112" mass="11695">MTNSDAPISIDASTLTLLVADQPGTRAYLSNPIDLDDRAQALRTLAALRGESATVLVGIEFDDPAERGNRIVLADADLASVEFATAAGDTISTGDVLVRLDDLDHITVTGAE</sequence>
<dbReference type="Proteomes" id="UP000582646">
    <property type="component" value="Unassembled WGS sequence"/>
</dbReference>
<name>A0A846X7L2_9ACTN</name>
<accession>A0A846X7L2</accession>
<dbReference type="RefSeq" id="WP_168547396.1">
    <property type="nucleotide sequence ID" value="NZ_BAAAKS010000023.1"/>
</dbReference>
<organism evidence="1 2">
    <name type="scientific">Tsukamurella spumae</name>
    <dbReference type="NCBI Taxonomy" id="44753"/>
    <lineage>
        <taxon>Bacteria</taxon>
        <taxon>Bacillati</taxon>
        <taxon>Actinomycetota</taxon>
        <taxon>Actinomycetes</taxon>
        <taxon>Mycobacteriales</taxon>
        <taxon>Tsukamurellaceae</taxon>
        <taxon>Tsukamurella</taxon>
    </lineage>
</organism>
<comment type="caution">
    <text evidence="1">The sequence shown here is derived from an EMBL/GenBank/DDBJ whole genome shotgun (WGS) entry which is preliminary data.</text>
</comment>
<evidence type="ECO:0000313" key="2">
    <source>
        <dbReference type="Proteomes" id="UP000582646"/>
    </source>
</evidence>
<evidence type="ECO:0000313" key="1">
    <source>
        <dbReference type="EMBL" id="NKY20456.1"/>
    </source>
</evidence>
<keyword evidence="2" id="KW-1185">Reference proteome</keyword>
<gene>
    <name evidence="1" type="ORF">HF999_19030</name>
</gene>